<feature type="compositionally biased region" description="Acidic residues" evidence="4">
    <location>
        <begin position="701"/>
        <end position="728"/>
    </location>
</feature>
<feature type="compositionally biased region" description="Basic and acidic residues" evidence="4">
    <location>
        <begin position="23"/>
        <end position="34"/>
    </location>
</feature>
<evidence type="ECO:0000313" key="6">
    <source>
        <dbReference type="Proteomes" id="UP000183365"/>
    </source>
</evidence>
<evidence type="ECO:0000256" key="4">
    <source>
        <dbReference type="SAM" id="MobiDB-lite"/>
    </source>
</evidence>
<comment type="similarity">
    <text evidence="2">Belongs to the NOC2 family.</text>
</comment>
<feature type="region of interest" description="Disordered" evidence="4">
    <location>
        <begin position="700"/>
        <end position="728"/>
    </location>
</feature>
<evidence type="ECO:0000256" key="1">
    <source>
        <dbReference type="ARBA" id="ARBA00004123"/>
    </source>
</evidence>
<evidence type="ECO:0000313" key="5">
    <source>
        <dbReference type="EMBL" id="SGZ40614.1"/>
    </source>
</evidence>
<keyword evidence="3" id="KW-0539">Nucleus</keyword>
<comment type="subcellular location">
    <subcellularLocation>
        <location evidence="1">Nucleus</location>
    </subcellularLocation>
</comment>
<keyword evidence="6" id="KW-1185">Reference proteome</keyword>
<feature type="compositionally biased region" description="Low complexity" evidence="4">
    <location>
        <begin position="40"/>
        <end position="51"/>
    </location>
</feature>
<dbReference type="PANTHER" id="PTHR12687:SF4">
    <property type="entry name" value="NUCLEOLAR COMPLEX PROTEIN 2 HOMOLOG"/>
    <property type="match status" value="1"/>
</dbReference>
<dbReference type="VEuPathDB" id="FungiDB:HGUI_02814"/>
<feature type="compositionally biased region" description="Acidic residues" evidence="4">
    <location>
        <begin position="114"/>
        <end position="134"/>
    </location>
</feature>
<accession>A0A1L0FM16</accession>
<feature type="region of interest" description="Disordered" evidence="4">
    <location>
        <begin position="157"/>
        <end position="176"/>
    </location>
</feature>
<feature type="region of interest" description="Disordered" evidence="4">
    <location>
        <begin position="23"/>
        <end position="134"/>
    </location>
</feature>
<proteinExistence type="inferred from homology"/>
<dbReference type="GO" id="GO:0030691">
    <property type="term" value="C:Noc2p-Noc3p complex"/>
    <property type="evidence" value="ECO:0007669"/>
    <property type="project" value="TreeGrafter"/>
</dbReference>
<sequence>MAKTSKATKKFIASKKLDKKIDQEKVNRKENEKFLKRRGNNYTKSKLLNKSKTLEQIQEEKFNKTKEGQLQSRENEVTRKSKVNDEKLSEFFDDTNADIPKELQKPLNKKTEGNSDEESSEEDEDLDLDDLKEDDPEFYKYLEDNDKGLLEMNDNVMDQYSGDEDSDAPEASNAIPEKTEVTYKMVNNWSVALSKISKKNPNLKLIKTIITAFKASINMNNEEVINDLKFTITDEKAFSKLMHLTLKDLPNVIIEKLEPYTIKKLPNEQTTRILNPKTSAKVANVLKHHAANLILMIQDINQDMKMASLILHSTSQLLPFFLSHRRTLKKLISAVVENWATTKHLEIQITLFAFLIESCKEFKKSIMMENLLKNLYSSFIKNCATNSNNNLRTANLVNFQKNSMVEIFLLDSTLSYQIGFEYLRQLAIHLRNSINAQTNNNHNSKNKIDPANAYKIVYNWQFVHSLDFWSRFLSMACHSDAVIEQNSNMNELIYPLIQITIGTIKLIPTAQFFPLRFYLIKSLNRLIQSTKVYIPVYPLLQEILNSNIFKKQVKKEDKKMEPFDFQTNIKCNAQYLKSKTYQDGVVDQFIEILGEFLNCFCKSVSFPELSTSIIISLKRFIKINSNNYKFNKKLNVLLEKIIKNNEFIENKREEVEFSPSNKAELNKFLVDLDWKTTPLGKYVSIEREIREERQKMLLAALEEDDDVEEDDDQEEEDEQVDDESSDEE</sequence>
<protein>
    <submittedName>
        <fullName evidence="5">Related to Nucleolar complex protein 2</fullName>
    </submittedName>
</protein>
<dbReference type="AlphaFoldDB" id="A0A1L0FM16"/>
<gene>
    <name evidence="5" type="ORF">HGUI_02814</name>
</gene>
<dbReference type="GO" id="GO:0042273">
    <property type="term" value="P:ribosomal large subunit biogenesis"/>
    <property type="evidence" value="ECO:0007669"/>
    <property type="project" value="TreeGrafter"/>
</dbReference>
<name>A0A1L0FM16_9ASCO</name>
<dbReference type="EMBL" id="FQNF01000056">
    <property type="protein sequence ID" value="SGZ40614.1"/>
    <property type="molecule type" value="Genomic_DNA"/>
</dbReference>
<dbReference type="GO" id="GO:0005730">
    <property type="term" value="C:nucleolus"/>
    <property type="evidence" value="ECO:0007669"/>
    <property type="project" value="TreeGrafter"/>
</dbReference>
<dbReference type="Proteomes" id="UP000183365">
    <property type="component" value="Unassembled WGS sequence"/>
</dbReference>
<dbReference type="Pfam" id="PF03715">
    <property type="entry name" value="Noc2"/>
    <property type="match status" value="1"/>
</dbReference>
<evidence type="ECO:0000256" key="2">
    <source>
        <dbReference type="ARBA" id="ARBA00005907"/>
    </source>
</evidence>
<evidence type="ECO:0000256" key="3">
    <source>
        <dbReference type="ARBA" id="ARBA00023242"/>
    </source>
</evidence>
<feature type="compositionally biased region" description="Basic and acidic residues" evidence="4">
    <location>
        <begin position="99"/>
        <end position="113"/>
    </location>
</feature>
<feature type="compositionally biased region" description="Basic and acidic residues" evidence="4">
    <location>
        <begin position="58"/>
        <end position="90"/>
    </location>
</feature>
<dbReference type="InterPro" id="IPR005343">
    <property type="entry name" value="Noc2"/>
</dbReference>
<reference evidence="6" key="1">
    <citation type="submission" date="2016-11" db="EMBL/GenBank/DDBJ databases">
        <authorList>
            <person name="Guldener U."/>
        </authorList>
    </citation>
    <scope>NUCLEOTIDE SEQUENCE [LARGE SCALE GENOMIC DNA]</scope>
</reference>
<organism evidence="5 6">
    <name type="scientific">Hanseniaspora guilliermondii</name>
    <dbReference type="NCBI Taxonomy" id="56406"/>
    <lineage>
        <taxon>Eukaryota</taxon>
        <taxon>Fungi</taxon>
        <taxon>Dikarya</taxon>
        <taxon>Ascomycota</taxon>
        <taxon>Saccharomycotina</taxon>
        <taxon>Saccharomycetes</taxon>
        <taxon>Saccharomycodales</taxon>
        <taxon>Saccharomycodaceae</taxon>
        <taxon>Hanseniaspora</taxon>
    </lineage>
</organism>
<dbReference type="OrthoDB" id="10266662at2759"/>
<dbReference type="PANTHER" id="PTHR12687">
    <property type="entry name" value="NUCLEOLAR COMPLEX 2 AND RAD4-RELATED"/>
    <property type="match status" value="1"/>
</dbReference>
<dbReference type="GO" id="GO:0005654">
    <property type="term" value="C:nucleoplasm"/>
    <property type="evidence" value="ECO:0007669"/>
    <property type="project" value="TreeGrafter"/>
</dbReference>
<dbReference type="GO" id="GO:0030690">
    <property type="term" value="C:Noc1p-Noc2p complex"/>
    <property type="evidence" value="ECO:0007669"/>
    <property type="project" value="TreeGrafter"/>
</dbReference>